<comment type="similarity">
    <text evidence="1">Belongs to the UPF0749 family.</text>
</comment>
<dbReference type="GO" id="GO:0005886">
    <property type="term" value="C:plasma membrane"/>
    <property type="evidence" value="ECO:0007669"/>
    <property type="project" value="TreeGrafter"/>
</dbReference>
<dbReference type="RefSeq" id="WP_179463325.1">
    <property type="nucleotide sequence ID" value="NZ_JACBZX010000001.1"/>
</dbReference>
<protein>
    <submittedName>
        <fullName evidence="4">Uncharacterized protein YlxW (UPF0749 family)</fullName>
    </submittedName>
</protein>
<dbReference type="Pfam" id="PF05949">
    <property type="entry name" value="DUF881"/>
    <property type="match status" value="1"/>
</dbReference>
<feature type="compositionally biased region" description="Basic and acidic residues" evidence="2">
    <location>
        <begin position="14"/>
        <end position="29"/>
    </location>
</feature>
<proteinExistence type="inferred from homology"/>
<feature type="region of interest" description="Disordered" evidence="2">
    <location>
        <begin position="1"/>
        <end position="29"/>
    </location>
</feature>
<reference evidence="4 5" key="1">
    <citation type="submission" date="2020-07" db="EMBL/GenBank/DDBJ databases">
        <title>Sequencing the genomes of 1000 actinobacteria strains.</title>
        <authorList>
            <person name="Klenk H.-P."/>
        </authorList>
    </citation>
    <scope>NUCLEOTIDE SEQUENCE [LARGE SCALE GENOMIC DNA]</scope>
    <source>
        <strain evidence="4 5">DSM 24723</strain>
    </source>
</reference>
<dbReference type="InterPro" id="IPR010273">
    <property type="entry name" value="DUF881"/>
</dbReference>
<feature type="transmembrane region" description="Helical" evidence="3">
    <location>
        <begin position="51"/>
        <end position="70"/>
    </location>
</feature>
<sequence>MSSTRYRPTPPEPPEGREPGERASEPDVERSAARRAWARLFLIARPRATRANVFALLLALGLGFAIATQVRQTQEQGLEELRQDELVRILDDVSQNGSRLEDEIAELERTRDGLIEGGGSQEAIDAAQERIDTLGILAGTEPATGPGIRLTITDPDQMLDAATLLDTVQELRDAGAEAMQVGDVRIVASTHFTDVGGQVEADGTRLQAPYELLVIGDPRTMSSALEIPGGVAENVRGKGGEARIEELDTVDVTALHTVSAPRYAQPVPEPSDDDSP</sequence>
<dbReference type="EMBL" id="JACBZX010000001">
    <property type="protein sequence ID" value="NYG38073.1"/>
    <property type="molecule type" value="Genomic_DNA"/>
</dbReference>
<dbReference type="AlphaFoldDB" id="A0A852XBF8"/>
<dbReference type="PANTHER" id="PTHR37313">
    <property type="entry name" value="UPF0749 PROTEIN RV1825"/>
    <property type="match status" value="1"/>
</dbReference>
<keyword evidence="3" id="KW-0472">Membrane</keyword>
<evidence type="ECO:0000256" key="2">
    <source>
        <dbReference type="SAM" id="MobiDB-lite"/>
    </source>
</evidence>
<evidence type="ECO:0000313" key="5">
    <source>
        <dbReference type="Proteomes" id="UP000592181"/>
    </source>
</evidence>
<accession>A0A852XBF8</accession>
<evidence type="ECO:0000256" key="1">
    <source>
        <dbReference type="ARBA" id="ARBA00009108"/>
    </source>
</evidence>
<dbReference type="PANTHER" id="PTHR37313:SF2">
    <property type="entry name" value="UPF0749 PROTEIN YLXX"/>
    <property type="match status" value="1"/>
</dbReference>
<name>A0A852XBF8_9MICO</name>
<dbReference type="Proteomes" id="UP000592181">
    <property type="component" value="Unassembled WGS sequence"/>
</dbReference>
<dbReference type="Gene3D" id="3.30.70.1880">
    <property type="entry name" value="Protein of unknown function DUF881"/>
    <property type="match status" value="1"/>
</dbReference>
<keyword evidence="3" id="KW-0812">Transmembrane</keyword>
<keyword evidence="3" id="KW-1133">Transmembrane helix</keyword>
<comment type="caution">
    <text evidence="4">The sequence shown here is derived from an EMBL/GenBank/DDBJ whole genome shotgun (WGS) entry which is preliminary data.</text>
</comment>
<gene>
    <name evidence="4" type="ORF">BJY28_002542</name>
</gene>
<organism evidence="4 5">
    <name type="scientific">Janibacter alkaliphilus</name>
    <dbReference type="NCBI Taxonomy" id="1069963"/>
    <lineage>
        <taxon>Bacteria</taxon>
        <taxon>Bacillati</taxon>
        <taxon>Actinomycetota</taxon>
        <taxon>Actinomycetes</taxon>
        <taxon>Micrococcales</taxon>
        <taxon>Intrasporangiaceae</taxon>
        <taxon>Janibacter</taxon>
    </lineage>
</organism>
<evidence type="ECO:0000313" key="4">
    <source>
        <dbReference type="EMBL" id="NYG38073.1"/>
    </source>
</evidence>
<keyword evidence="5" id="KW-1185">Reference proteome</keyword>
<evidence type="ECO:0000256" key="3">
    <source>
        <dbReference type="SAM" id="Phobius"/>
    </source>
</evidence>